<dbReference type="Pfam" id="PF12796">
    <property type="entry name" value="Ank_2"/>
    <property type="match status" value="1"/>
</dbReference>
<keyword evidence="2" id="KW-0040">ANK repeat</keyword>
<sequence>MHFSNIWGHTDLTNSIIKEDWSAVKTHCELHPRDAKVWTKRVGFFDGEHESQVLPIHQAVALYAPRDVIERIATTYPEGVRSKETAFKRLPVHIACQSGASADVVSALLSFYPEGAQVKDTLGRLPIHYACSNGASAEVVEALLAAYLWAAAAQDIHSWLPIHVACHFGASTEVVRALLNAFPDSIQARTEKGSTPLKLIQKINCKNKEEILSLLEDEAWKHWHGPMKDHSSTFHSSAGTGLHHRRRGPASSAA</sequence>
<evidence type="ECO:0000256" key="3">
    <source>
        <dbReference type="SAM" id="MobiDB-lite"/>
    </source>
</evidence>
<dbReference type="AlphaFoldDB" id="A0A7S2EXI7"/>
<name>A0A7S2EXI7_TRICV</name>
<dbReference type="Gene3D" id="1.25.40.20">
    <property type="entry name" value="Ankyrin repeat-containing domain"/>
    <property type="match status" value="1"/>
</dbReference>
<dbReference type="GO" id="GO:0051017">
    <property type="term" value="P:actin filament bundle assembly"/>
    <property type="evidence" value="ECO:0007669"/>
    <property type="project" value="TreeGrafter"/>
</dbReference>
<dbReference type="GO" id="GO:0005737">
    <property type="term" value="C:cytoplasm"/>
    <property type="evidence" value="ECO:0007669"/>
    <property type="project" value="TreeGrafter"/>
</dbReference>
<dbReference type="InterPro" id="IPR002110">
    <property type="entry name" value="Ankyrin_rpt"/>
</dbReference>
<dbReference type="InterPro" id="IPR036770">
    <property type="entry name" value="Ankyrin_rpt-contain_sf"/>
</dbReference>
<organism evidence="4">
    <name type="scientific">Trieres chinensis</name>
    <name type="common">Marine centric diatom</name>
    <name type="synonym">Odontella sinensis</name>
    <dbReference type="NCBI Taxonomy" id="1514140"/>
    <lineage>
        <taxon>Eukaryota</taxon>
        <taxon>Sar</taxon>
        <taxon>Stramenopiles</taxon>
        <taxon>Ochrophyta</taxon>
        <taxon>Bacillariophyta</taxon>
        <taxon>Mediophyceae</taxon>
        <taxon>Biddulphiophycidae</taxon>
        <taxon>Eupodiscales</taxon>
        <taxon>Parodontellaceae</taxon>
        <taxon>Trieres</taxon>
    </lineage>
</organism>
<gene>
    <name evidence="4" type="ORF">OSIN01602_LOCUS21808</name>
</gene>
<dbReference type="InterPro" id="IPR052420">
    <property type="entry name" value="Espin/Espin-like"/>
</dbReference>
<dbReference type="EMBL" id="HBGO01037713">
    <property type="protein sequence ID" value="CAD9361487.1"/>
    <property type="molecule type" value="Transcribed_RNA"/>
</dbReference>
<keyword evidence="1" id="KW-0677">Repeat</keyword>
<protein>
    <submittedName>
        <fullName evidence="4">Uncharacterized protein</fullName>
    </submittedName>
</protein>
<evidence type="ECO:0000313" key="4">
    <source>
        <dbReference type="EMBL" id="CAD9361487.1"/>
    </source>
</evidence>
<feature type="region of interest" description="Disordered" evidence="3">
    <location>
        <begin position="231"/>
        <end position="254"/>
    </location>
</feature>
<dbReference type="PANTHER" id="PTHR24153">
    <property type="entry name" value="ESPIN"/>
    <property type="match status" value="1"/>
</dbReference>
<dbReference type="SMART" id="SM00248">
    <property type="entry name" value="ANK"/>
    <property type="match status" value="3"/>
</dbReference>
<reference evidence="4" key="1">
    <citation type="submission" date="2021-01" db="EMBL/GenBank/DDBJ databases">
        <authorList>
            <person name="Corre E."/>
            <person name="Pelletier E."/>
            <person name="Niang G."/>
            <person name="Scheremetjew M."/>
            <person name="Finn R."/>
            <person name="Kale V."/>
            <person name="Holt S."/>
            <person name="Cochrane G."/>
            <person name="Meng A."/>
            <person name="Brown T."/>
            <person name="Cohen L."/>
        </authorList>
    </citation>
    <scope>NUCLEOTIDE SEQUENCE</scope>
    <source>
        <strain evidence="4">Grunow 1884</strain>
    </source>
</reference>
<dbReference type="SUPFAM" id="SSF48403">
    <property type="entry name" value="Ankyrin repeat"/>
    <property type="match status" value="1"/>
</dbReference>
<dbReference type="GO" id="GO:0051015">
    <property type="term" value="F:actin filament binding"/>
    <property type="evidence" value="ECO:0007669"/>
    <property type="project" value="TreeGrafter"/>
</dbReference>
<dbReference type="PANTHER" id="PTHR24153:SF8">
    <property type="entry name" value="FORKED, ISOFORM F"/>
    <property type="match status" value="1"/>
</dbReference>
<proteinExistence type="predicted"/>
<evidence type="ECO:0000256" key="2">
    <source>
        <dbReference type="ARBA" id="ARBA00023043"/>
    </source>
</evidence>
<evidence type="ECO:0000256" key="1">
    <source>
        <dbReference type="ARBA" id="ARBA00022737"/>
    </source>
</evidence>
<accession>A0A7S2EXI7</accession>